<accession>A0ABP6PNT1</accession>
<feature type="transmembrane region" description="Helical" evidence="1">
    <location>
        <begin position="110"/>
        <end position="133"/>
    </location>
</feature>
<name>A0ABP6PNT1_9ACTN</name>
<evidence type="ECO:0000256" key="1">
    <source>
        <dbReference type="SAM" id="Phobius"/>
    </source>
</evidence>
<dbReference type="Proteomes" id="UP001499924">
    <property type="component" value="Unassembled WGS sequence"/>
</dbReference>
<feature type="transmembrane region" description="Helical" evidence="1">
    <location>
        <begin position="81"/>
        <end position="104"/>
    </location>
</feature>
<evidence type="ECO:0008006" key="4">
    <source>
        <dbReference type="Google" id="ProtNLM"/>
    </source>
</evidence>
<comment type="caution">
    <text evidence="2">The sequence shown here is derived from an EMBL/GenBank/DDBJ whole genome shotgun (WGS) entry which is preliminary data.</text>
</comment>
<proteinExistence type="predicted"/>
<feature type="transmembrane region" description="Helical" evidence="1">
    <location>
        <begin position="140"/>
        <end position="161"/>
    </location>
</feature>
<keyword evidence="3" id="KW-1185">Reference proteome</keyword>
<gene>
    <name evidence="2" type="ORF">GCM10010531_42660</name>
</gene>
<protein>
    <recommendedName>
        <fullName evidence="4">DUF998 domain-containing protein</fullName>
    </recommendedName>
</protein>
<feature type="transmembrane region" description="Helical" evidence="1">
    <location>
        <begin position="167"/>
        <end position="184"/>
    </location>
</feature>
<sequence>MTAPTADRRTGGAAVAGGLLLAASVAAELVHPVQESDGAVLSPALYAGYVTAWTLGAGALLVALLGLGASVQPRAGRLGRGIAVAGAALLAAFGAVGLVTGVSAGAPAEWSFLLFAVGLLLFLVAAVPLALGLRRAGRPALAWVAVLIAGAGVVIALGVEADPWHDLGLFVFAGAWVVLGAGLLRRTRRPEAMATPVATGGVPGGVG</sequence>
<organism evidence="2 3">
    <name type="scientific">Blastococcus jejuensis</name>
    <dbReference type="NCBI Taxonomy" id="351224"/>
    <lineage>
        <taxon>Bacteria</taxon>
        <taxon>Bacillati</taxon>
        <taxon>Actinomycetota</taxon>
        <taxon>Actinomycetes</taxon>
        <taxon>Geodermatophilales</taxon>
        <taxon>Geodermatophilaceae</taxon>
        <taxon>Blastococcus</taxon>
    </lineage>
</organism>
<evidence type="ECO:0000313" key="2">
    <source>
        <dbReference type="EMBL" id="GAA3183885.1"/>
    </source>
</evidence>
<keyword evidence="1" id="KW-1133">Transmembrane helix</keyword>
<feature type="transmembrane region" description="Helical" evidence="1">
    <location>
        <begin position="50"/>
        <end position="69"/>
    </location>
</feature>
<dbReference type="EMBL" id="BAAAVV010000018">
    <property type="protein sequence ID" value="GAA3183885.1"/>
    <property type="molecule type" value="Genomic_DNA"/>
</dbReference>
<keyword evidence="1" id="KW-0812">Transmembrane</keyword>
<evidence type="ECO:0000313" key="3">
    <source>
        <dbReference type="Proteomes" id="UP001499924"/>
    </source>
</evidence>
<keyword evidence="1" id="KW-0472">Membrane</keyword>
<dbReference type="RefSeq" id="WP_344691143.1">
    <property type="nucleotide sequence ID" value="NZ_BAAAVV010000018.1"/>
</dbReference>
<reference evidence="3" key="1">
    <citation type="journal article" date="2019" name="Int. J. Syst. Evol. Microbiol.">
        <title>The Global Catalogue of Microorganisms (GCM) 10K type strain sequencing project: providing services to taxonomists for standard genome sequencing and annotation.</title>
        <authorList>
            <consortium name="The Broad Institute Genomics Platform"/>
            <consortium name="The Broad Institute Genome Sequencing Center for Infectious Disease"/>
            <person name="Wu L."/>
            <person name="Ma J."/>
        </authorList>
    </citation>
    <scope>NUCLEOTIDE SEQUENCE [LARGE SCALE GENOMIC DNA]</scope>
    <source>
        <strain evidence="3">JCM 15614</strain>
    </source>
</reference>